<evidence type="ECO:0000256" key="3">
    <source>
        <dbReference type="ARBA" id="ARBA00023163"/>
    </source>
</evidence>
<evidence type="ECO:0000313" key="5">
    <source>
        <dbReference type="EMBL" id="MEQ2521809.1"/>
    </source>
</evidence>
<sequence length="229" mass="25500">MENFSQWSDSPLFAGLDAAQRAVLLRDLSAGQKEYEKGQTILRTGQRVTALGLVLRGGANVVRRDAWGNENILDHVRPGQVFAEAYACVPDALLLVDVTAAEPTCVLFLEPARLWREDMPASGPHLRFLHNLLQAAAAKNLVLTRKIGHITPHTIRERLLSYLSAEAVRQGADVFDIPFNRQQLADYLCVERSALSGELSRAQRDGLLRFHKNHFELCRPAQKQVPKGS</sequence>
<dbReference type="InterPro" id="IPR018490">
    <property type="entry name" value="cNMP-bd_dom_sf"/>
</dbReference>
<dbReference type="InterPro" id="IPR036390">
    <property type="entry name" value="WH_DNA-bd_sf"/>
</dbReference>
<feature type="domain" description="Cyclic nucleotide-binding" evidence="4">
    <location>
        <begin position="12"/>
        <end position="84"/>
    </location>
</feature>
<dbReference type="SMART" id="SM00100">
    <property type="entry name" value="cNMP"/>
    <property type="match status" value="1"/>
</dbReference>
<evidence type="ECO:0000259" key="4">
    <source>
        <dbReference type="PROSITE" id="PS50042"/>
    </source>
</evidence>
<organism evidence="5 6">
    <name type="scientific">Ruthenibacterium intestinale</name>
    <dbReference type="NCBI Taxonomy" id="3133163"/>
    <lineage>
        <taxon>Bacteria</taxon>
        <taxon>Bacillati</taxon>
        <taxon>Bacillota</taxon>
        <taxon>Clostridia</taxon>
        <taxon>Eubacteriales</taxon>
        <taxon>Oscillospiraceae</taxon>
        <taxon>Ruthenibacterium</taxon>
    </lineage>
</organism>
<keyword evidence="2" id="KW-0238">DNA-binding</keyword>
<dbReference type="InterPro" id="IPR000595">
    <property type="entry name" value="cNMP-bd_dom"/>
</dbReference>
<dbReference type="InterPro" id="IPR012318">
    <property type="entry name" value="HTH_CRP"/>
</dbReference>
<dbReference type="PROSITE" id="PS50042">
    <property type="entry name" value="CNMP_BINDING_3"/>
    <property type="match status" value="1"/>
</dbReference>
<keyword evidence="1" id="KW-0805">Transcription regulation</keyword>
<evidence type="ECO:0000256" key="1">
    <source>
        <dbReference type="ARBA" id="ARBA00023015"/>
    </source>
</evidence>
<dbReference type="EMBL" id="JBBMFA010000116">
    <property type="protein sequence ID" value="MEQ2521809.1"/>
    <property type="molecule type" value="Genomic_DNA"/>
</dbReference>
<dbReference type="Pfam" id="PF13545">
    <property type="entry name" value="HTH_Crp_2"/>
    <property type="match status" value="1"/>
</dbReference>
<keyword evidence="6" id="KW-1185">Reference proteome</keyword>
<proteinExistence type="predicted"/>
<dbReference type="SUPFAM" id="SSF51206">
    <property type="entry name" value="cAMP-binding domain-like"/>
    <property type="match status" value="1"/>
</dbReference>
<evidence type="ECO:0000313" key="6">
    <source>
        <dbReference type="Proteomes" id="UP001477672"/>
    </source>
</evidence>
<dbReference type="Proteomes" id="UP001477672">
    <property type="component" value="Unassembled WGS sequence"/>
</dbReference>
<reference evidence="5 6" key="1">
    <citation type="submission" date="2024-03" db="EMBL/GenBank/DDBJ databases">
        <title>Human intestinal bacterial collection.</title>
        <authorList>
            <person name="Pauvert C."/>
            <person name="Hitch T.C.A."/>
            <person name="Clavel T."/>
        </authorList>
    </citation>
    <scope>NUCLEOTIDE SEQUENCE [LARGE SCALE GENOMIC DNA]</scope>
    <source>
        <strain evidence="5 6">CLA-JM-H11</strain>
    </source>
</reference>
<keyword evidence="3" id="KW-0804">Transcription</keyword>
<dbReference type="RefSeq" id="WP_349217284.1">
    <property type="nucleotide sequence ID" value="NZ_JBBMFA010000116.1"/>
</dbReference>
<dbReference type="InterPro" id="IPR014710">
    <property type="entry name" value="RmlC-like_jellyroll"/>
</dbReference>
<evidence type="ECO:0000256" key="2">
    <source>
        <dbReference type="ARBA" id="ARBA00023125"/>
    </source>
</evidence>
<dbReference type="Gene3D" id="2.60.120.10">
    <property type="entry name" value="Jelly Rolls"/>
    <property type="match status" value="1"/>
</dbReference>
<dbReference type="Pfam" id="PF00027">
    <property type="entry name" value="cNMP_binding"/>
    <property type="match status" value="1"/>
</dbReference>
<gene>
    <name evidence="5" type="ORF">WMO24_15435</name>
</gene>
<comment type="caution">
    <text evidence="5">The sequence shown here is derived from an EMBL/GenBank/DDBJ whole genome shotgun (WGS) entry which is preliminary data.</text>
</comment>
<accession>A0ABV1GIY2</accession>
<dbReference type="CDD" id="cd00038">
    <property type="entry name" value="CAP_ED"/>
    <property type="match status" value="1"/>
</dbReference>
<name>A0ABV1GIY2_9FIRM</name>
<dbReference type="SUPFAM" id="SSF46785">
    <property type="entry name" value="Winged helix' DNA-binding domain"/>
    <property type="match status" value="1"/>
</dbReference>
<protein>
    <submittedName>
        <fullName evidence="5">Crp/Fnr family transcriptional regulator</fullName>
    </submittedName>
</protein>